<dbReference type="EMBL" id="JBHULD010000003">
    <property type="protein sequence ID" value="MFD2553067.1"/>
    <property type="molecule type" value="Genomic_DNA"/>
</dbReference>
<dbReference type="Pfam" id="PF16132">
    <property type="entry name" value="DUF4843"/>
    <property type="match status" value="1"/>
</dbReference>
<dbReference type="InterPro" id="IPR032299">
    <property type="entry name" value="DUF4843"/>
</dbReference>
<name>A0ABW5KVR6_9SPHI</name>
<keyword evidence="2" id="KW-1185">Reference proteome</keyword>
<gene>
    <name evidence="1" type="ORF">ACFSQW_01600</name>
</gene>
<dbReference type="RefSeq" id="WP_021071728.1">
    <property type="nucleotide sequence ID" value="NZ_JAEQMU010000009.1"/>
</dbReference>
<sequence>MNKIKFLYVVFAAIIFYSCKEQSLDVFDESENGASIYFTELYRTGANTIPLDSLSIKFGFMPVGVTSAIDSISVSVAGPTHRADREFKIKIDPEGTLKENIHYQILTDRLIIPAGKNKGIIKLKVLKAEEMKLAPLSTAFELVPNENFNTNIAYRWRDNLQKKTSVLKFRVVADNRFDKPYLWIAKKVQVEGYLGEYSGAKVNLIVELFDEDLEHFINPQYVADKYFTVAKLSFWGSYMSYWLAKEASEGRVHRDENGKEITMGPSNNNSN</sequence>
<reference evidence="2" key="1">
    <citation type="journal article" date="2019" name="Int. J. Syst. Evol. Microbiol.">
        <title>The Global Catalogue of Microorganisms (GCM) 10K type strain sequencing project: providing services to taxonomists for standard genome sequencing and annotation.</title>
        <authorList>
            <consortium name="The Broad Institute Genomics Platform"/>
            <consortium name="The Broad Institute Genome Sequencing Center for Infectious Disease"/>
            <person name="Wu L."/>
            <person name="Ma J."/>
        </authorList>
    </citation>
    <scope>NUCLEOTIDE SEQUENCE [LARGE SCALE GENOMIC DNA]</scope>
    <source>
        <strain evidence="2">KCTC 52298</strain>
    </source>
</reference>
<organism evidence="1 2">
    <name type="scientific">Sphingobacterium tabacisoli</name>
    <dbReference type="NCBI Taxonomy" id="2044855"/>
    <lineage>
        <taxon>Bacteria</taxon>
        <taxon>Pseudomonadati</taxon>
        <taxon>Bacteroidota</taxon>
        <taxon>Sphingobacteriia</taxon>
        <taxon>Sphingobacteriales</taxon>
        <taxon>Sphingobacteriaceae</taxon>
        <taxon>Sphingobacterium</taxon>
    </lineage>
</organism>
<dbReference type="Proteomes" id="UP001597440">
    <property type="component" value="Unassembled WGS sequence"/>
</dbReference>
<evidence type="ECO:0000313" key="1">
    <source>
        <dbReference type="EMBL" id="MFD2553067.1"/>
    </source>
</evidence>
<accession>A0ABW5KVR6</accession>
<proteinExistence type="predicted"/>
<protein>
    <submittedName>
        <fullName evidence="1">DUF4843 domain-containing protein</fullName>
    </submittedName>
</protein>
<dbReference type="PROSITE" id="PS51257">
    <property type="entry name" value="PROKAR_LIPOPROTEIN"/>
    <property type="match status" value="1"/>
</dbReference>
<comment type="caution">
    <text evidence="1">The sequence shown here is derived from an EMBL/GenBank/DDBJ whole genome shotgun (WGS) entry which is preliminary data.</text>
</comment>
<evidence type="ECO:0000313" key="2">
    <source>
        <dbReference type="Proteomes" id="UP001597440"/>
    </source>
</evidence>